<dbReference type="SUPFAM" id="SSF48179">
    <property type="entry name" value="6-phosphogluconate dehydrogenase C-terminal domain-like"/>
    <property type="match status" value="1"/>
</dbReference>
<evidence type="ECO:0000313" key="5">
    <source>
        <dbReference type="Proteomes" id="UP000503320"/>
    </source>
</evidence>
<dbReference type="PRINTS" id="PR00084">
    <property type="entry name" value="MTLDHDRGNASE"/>
</dbReference>
<dbReference type="InterPro" id="IPR036291">
    <property type="entry name" value="NAD(P)-bd_dom_sf"/>
</dbReference>
<dbReference type="InterPro" id="IPR050988">
    <property type="entry name" value="Mannitol_DH/Oxidoreductase"/>
</dbReference>
<dbReference type="Proteomes" id="UP000503320">
    <property type="component" value="Chromosome"/>
</dbReference>
<dbReference type="PANTHER" id="PTHR43362:SF1">
    <property type="entry name" value="MANNITOL DEHYDROGENASE 2-RELATED"/>
    <property type="match status" value="1"/>
</dbReference>
<evidence type="ECO:0000256" key="1">
    <source>
        <dbReference type="ARBA" id="ARBA00023002"/>
    </source>
</evidence>
<dbReference type="KEGG" id="afri:E3E15_03920"/>
<name>A0A6M3HTM5_9GAMM</name>
<evidence type="ECO:0000313" key="4">
    <source>
        <dbReference type="EMBL" id="QIV94548.1"/>
    </source>
</evidence>
<dbReference type="PANTHER" id="PTHR43362">
    <property type="entry name" value="MANNITOL DEHYDROGENASE DSF1-RELATED"/>
    <property type="match status" value="1"/>
</dbReference>
<feature type="domain" description="Mannitol dehydrogenase C-terminal" evidence="3">
    <location>
        <begin position="283"/>
        <end position="475"/>
    </location>
</feature>
<reference evidence="4 5" key="1">
    <citation type="submission" date="2019-03" db="EMBL/GenBank/DDBJ databases">
        <title>Complete Genome Sequence of Allofrancisella frigidaquae Strain SYSU 10HL1970 Isolated from Water-Cooling Systems in China.</title>
        <authorList>
            <person name="Ohrman C."/>
            <person name="Uneklint I."/>
            <person name="Sjodin A."/>
        </authorList>
    </citation>
    <scope>NUCLEOTIDE SEQUENCE [LARGE SCALE GENOMIC DNA]</scope>
    <source>
        <strain evidence="4 5">SYSU 10HL1970</strain>
    </source>
</reference>
<dbReference type="Gene3D" id="1.10.1040.10">
    <property type="entry name" value="N-(1-d-carboxylethyl)-l-norvaline Dehydrogenase, domain 2"/>
    <property type="match status" value="1"/>
</dbReference>
<sequence>MLELKKLQNCSLPNYDRSQLKTGILHIGIGAFHRAHQVYYVDKLLNCNDKDALNWGYISGTIRSNKKLIDNLRLNDCMYTLSTNDENGTSNKIIGALKEVYFAGNGQSQGLIDKIRTKEIKIITYTVTEKGYYVDLSTQKLNLESPDIIYDLKNFNTPKTAIGITVAGLYKRWQENGHPATLLSCDNMPNNGKILKQAILDFSNKIDKNLVSWIKSNCSFPSSMVDRIVPAVTEQTIENIANMIGQKDLSAVATEKFSQWVIEDKFANGRPTLEKVGVEFVKDIEPFEKLKLTMLNGSHSLIAYLGAYAGLKTVDEVIAKPEFYNFIKKYMLEIAAPLVDGLPENVSTLEYANKLLHRFANPHLKHKTEQIAMDGSKKIPQRWLGSLKKLIQNNHKFDIIAVGLAGWILFNSGKNEIGENIGISDPLEEKYFFIYQNNSTIEKIVNEFINLEEIFSKELSTNKTLVEKVIYYTKEIGSKGVLQVIKTFKFRGIK</sequence>
<organism evidence="4 5">
    <name type="scientific">Allofrancisella frigidaquae</name>
    <dbReference type="NCBI Taxonomy" id="1085644"/>
    <lineage>
        <taxon>Bacteria</taxon>
        <taxon>Pseudomonadati</taxon>
        <taxon>Pseudomonadota</taxon>
        <taxon>Gammaproteobacteria</taxon>
        <taxon>Thiotrichales</taxon>
        <taxon>Francisellaceae</taxon>
        <taxon>Allofrancisella</taxon>
    </lineage>
</organism>
<dbReference type="SUPFAM" id="SSF51735">
    <property type="entry name" value="NAD(P)-binding Rossmann-fold domains"/>
    <property type="match status" value="1"/>
</dbReference>
<dbReference type="EMBL" id="CP038017">
    <property type="protein sequence ID" value="QIV94548.1"/>
    <property type="molecule type" value="Genomic_DNA"/>
</dbReference>
<proteinExistence type="predicted"/>
<evidence type="ECO:0000259" key="2">
    <source>
        <dbReference type="Pfam" id="PF01232"/>
    </source>
</evidence>
<dbReference type="Pfam" id="PF08125">
    <property type="entry name" value="Mannitol_dh_C"/>
    <property type="match status" value="1"/>
</dbReference>
<gene>
    <name evidence="4" type="ORF">E3E15_03920</name>
</gene>
<keyword evidence="1" id="KW-0560">Oxidoreductase</keyword>
<dbReference type="GO" id="GO:0016616">
    <property type="term" value="F:oxidoreductase activity, acting on the CH-OH group of donors, NAD or NADP as acceptor"/>
    <property type="evidence" value="ECO:0007669"/>
    <property type="project" value="TreeGrafter"/>
</dbReference>
<dbReference type="AlphaFoldDB" id="A0A6M3HTM5"/>
<protein>
    <submittedName>
        <fullName evidence="4">Mannitol dehydrogenase family protein</fullName>
    </submittedName>
</protein>
<evidence type="ECO:0000259" key="3">
    <source>
        <dbReference type="Pfam" id="PF08125"/>
    </source>
</evidence>
<feature type="domain" description="Mannitol dehydrogenase N-terminal" evidence="2">
    <location>
        <begin position="23"/>
        <end position="275"/>
    </location>
</feature>
<dbReference type="InterPro" id="IPR008927">
    <property type="entry name" value="6-PGluconate_DH-like_C_sf"/>
</dbReference>
<dbReference type="Pfam" id="PF01232">
    <property type="entry name" value="Mannitol_dh"/>
    <property type="match status" value="1"/>
</dbReference>
<dbReference type="RefSeq" id="WP_172106660.1">
    <property type="nucleotide sequence ID" value="NZ_CP038017.1"/>
</dbReference>
<dbReference type="InterPro" id="IPR013328">
    <property type="entry name" value="6PGD_dom2"/>
</dbReference>
<dbReference type="InterPro" id="IPR000669">
    <property type="entry name" value="Mannitol_DH"/>
</dbReference>
<dbReference type="InterPro" id="IPR013131">
    <property type="entry name" value="Mannitol_DH_N"/>
</dbReference>
<dbReference type="InterPro" id="IPR013118">
    <property type="entry name" value="Mannitol_DH_C"/>
</dbReference>
<dbReference type="Gene3D" id="3.40.50.720">
    <property type="entry name" value="NAD(P)-binding Rossmann-like Domain"/>
    <property type="match status" value="1"/>
</dbReference>
<keyword evidence="5" id="KW-1185">Reference proteome</keyword>
<accession>A0A6M3HTM5</accession>